<evidence type="ECO:0000256" key="2">
    <source>
        <dbReference type="ARBA" id="ARBA00022490"/>
    </source>
</evidence>
<dbReference type="GO" id="GO:0007309">
    <property type="term" value="P:oocyte axis specification"/>
    <property type="evidence" value="ECO:0007669"/>
    <property type="project" value="TreeGrafter"/>
</dbReference>
<feature type="repeat" description="WD" evidence="5">
    <location>
        <begin position="121"/>
        <end position="155"/>
    </location>
</feature>
<dbReference type="EMBL" id="GEDC01010681">
    <property type="protein sequence ID" value="JAS26617.1"/>
    <property type="molecule type" value="Transcribed_RNA"/>
</dbReference>
<dbReference type="InterPro" id="IPR052139">
    <property type="entry name" value="Methylosome_Comp_WDR77"/>
</dbReference>
<keyword evidence="2" id="KW-0963">Cytoplasm</keyword>
<dbReference type="InterPro" id="IPR019775">
    <property type="entry name" value="WD40_repeat_CS"/>
</dbReference>
<dbReference type="SUPFAM" id="SSF50978">
    <property type="entry name" value="WD40 repeat-like"/>
    <property type="match status" value="1"/>
</dbReference>
<evidence type="ECO:0000256" key="1">
    <source>
        <dbReference type="ARBA" id="ARBA00004496"/>
    </source>
</evidence>
<dbReference type="Gene3D" id="2.130.10.10">
    <property type="entry name" value="YVTN repeat-like/Quinoprotein amine dehydrogenase"/>
    <property type="match status" value="1"/>
</dbReference>
<proteinExistence type="predicted"/>
<dbReference type="GO" id="GO:0034709">
    <property type="term" value="C:methylosome"/>
    <property type="evidence" value="ECO:0007669"/>
    <property type="project" value="TreeGrafter"/>
</dbReference>
<evidence type="ECO:0000313" key="6">
    <source>
        <dbReference type="EMBL" id="JAS26617.1"/>
    </source>
</evidence>
<protein>
    <submittedName>
        <fullName evidence="6">Uncharacterized protein</fullName>
    </submittedName>
</protein>
<dbReference type="Pfam" id="PF00400">
    <property type="entry name" value="WD40"/>
    <property type="match status" value="3"/>
</dbReference>
<evidence type="ECO:0000256" key="3">
    <source>
        <dbReference type="ARBA" id="ARBA00022574"/>
    </source>
</evidence>
<dbReference type="SMART" id="SM00320">
    <property type="entry name" value="WD40"/>
    <property type="match status" value="4"/>
</dbReference>
<name>A0A1B6DLS7_9HEMI</name>
<dbReference type="PANTHER" id="PTHR46853:SF1">
    <property type="entry name" value="METHYLOSOME PROTEIN 50"/>
    <property type="match status" value="1"/>
</dbReference>
<dbReference type="PROSITE" id="PS50294">
    <property type="entry name" value="WD_REPEATS_REGION"/>
    <property type="match status" value="1"/>
</dbReference>
<reference evidence="6" key="1">
    <citation type="submission" date="2015-12" db="EMBL/GenBank/DDBJ databases">
        <title>De novo transcriptome assembly of four potential Pierce s Disease insect vectors from Arizona vineyards.</title>
        <authorList>
            <person name="Tassone E.E."/>
        </authorList>
    </citation>
    <scope>NUCLEOTIDE SEQUENCE</scope>
</reference>
<dbReference type="PANTHER" id="PTHR46853">
    <property type="entry name" value="METHYLOSOME PROTEIN 50"/>
    <property type="match status" value="1"/>
</dbReference>
<dbReference type="PROSITE" id="PS00678">
    <property type="entry name" value="WD_REPEATS_1"/>
    <property type="match status" value="1"/>
</dbReference>
<dbReference type="PROSITE" id="PS50082">
    <property type="entry name" value="WD_REPEATS_2"/>
    <property type="match status" value="2"/>
</dbReference>
<feature type="repeat" description="WD" evidence="5">
    <location>
        <begin position="164"/>
        <end position="207"/>
    </location>
</feature>
<keyword evidence="4" id="KW-0677">Repeat</keyword>
<gene>
    <name evidence="6" type="ORF">g.11097</name>
</gene>
<dbReference type="AlphaFoldDB" id="A0A1B6DLS7"/>
<keyword evidence="3 5" id="KW-0853">WD repeat</keyword>
<dbReference type="InterPro" id="IPR036322">
    <property type="entry name" value="WD40_repeat_dom_sf"/>
</dbReference>
<dbReference type="InterPro" id="IPR015943">
    <property type="entry name" value="WD40/YVTN_repeat-like_dom_sf"/>
</dbReference>
<accession>A0A1B6DLS7</accession>
<dbReference type="InterPro" id="IPR001680">
    <property type="entry name" value="WD40_rpt"/>
</dbReference>
<comment type="subcellular location">
    <subcellularLocation>
        <location evidence="1">Cytoplasm</location>
    </subcellularLocation>
</comment>
<evidence type="ECO:0000256" key="4">
    <source>
        <dbReference type="ARBA" id="ARBA00022737"/>
    </source>
</evidence>
<organism evidence="6">
    <name type="scientific">Clastoptera arizonana</name>
    <name type="common">Arizona spittle bug</name>
    <dbReference type="NCBI Taxonomy" id="38151"/>
    <lineage>
        <taxon>Eukaryota</taxon>
        <taxon>Metazoa</taxon>
        <taxon>Ecdysozoa</taxon>
        <taxon>Arthropoda</taxon>
        <taxon>Hexapoda</taxon>
        <taxon>Insecta</taxon>
        <taxon>Pterygota</taxon>
        <taxon>Neoptera</taxon>
        <taxon>Paraneoptera</taxon>
        <taxon>Hemiptera</taxon>
        <taxon>Auchenorrhyncha</taxon>
        <taxon>Cercopoidea</taxon>
        <taxon>Clastopteridae</taxon>
        <taxon>Clastoptera</taxon>
    </lineage>
</organism>
<sequence length="331" mass="37100">MQFQPGFENDSSYKSTTVPFEVQKHLEFIDITEDGYMLLGSSNLSSRRCTGSVWYFLEAEEAPDKEKCLTGTDCKTSVSDGKFLDSKQKIIVGEDSGAVTVYTLTELEDDHSFHLVSESTRNDHDNTVLTIAVSSDKKQVASGGMDLCIKIWNTEDLLIKNNYQLAHCHHVTNLAFRPQDSNYTFASSSLDGTVLLWDSRQFEPATVLRDTPNEGLSALAWNSVDDNVLAVGSVIGNIDLIDLRTVSNVMESRPFNRAIHKLLYINSNSLAAVAESHEVKVVQHSSDKLNIVYNDERHNDFVRGLAWHPKMKCLFSCGWDKQVIKHNVFAN</sequence>
<evidence type="ECO:0000256" key="5">
    <source>
        <dbReference type="PROSITE-ProRule" id="PRU00221"/>
    </source>
</evidence>